<accession>A0A2R6WJT3</accession>
<feature type="compositionally biased region" description="Gly residues" evidence="1">
    <location>
        <begin position="122"/>
        <end position="132"/>
    </location>
</feature>
<dbReference type="Gramene" id="Mp8g12340.1">
    <property type="protein sequence ID" value="Mp8g12340.1.cds1"/>
    <property type="gene ID" value="Mp8g12340"/>
</dbReference>
<feature type="compositionally biased region" description="Low complexity" evidence="1">
    <location>
        <begin position="106"/>
        <end position="121"/>
    </location>
</feature>
<keyword evidence="3" id="KW-1185">Reference proteome</keyword>
<evidence type="ECO:0000313" key="3">
    <source>
        <dbReference type="Proteomes" id="UP000244005"/>
    </source>
</evidence>
<dbReference type="Proteomes" id="UP000244005">
    <property type="component" value="Unassembled WGS sequence"/>
</dbReference>
<evidence type="ECO:0000256" key="1">
    <source>
        <dbReference type="SAM" id="MobiDB-lite"/>
    </source>
</evidence>
<gene>
    <name evidence="2" type="ORF">MARPO_0083s0086</name>
</gene>
<feature type="region of interest" description="Disordered" evidence="1">
    <location>
        <begin position="1"/>
        <end position="162"/>
    </location>
</feature>
<dbReference type="EMBL" id="KZ772755">
    <property type="protein sequence ID" value="PTQ34128.1"/>
    <property type="molecule type" value="Genomic_DNA"/>
</dbReference>
<organism evidence="2 3">
    <name type="scientific">Marchantia polymorpha</name>
    <name type="common">Common liverwort</name>
    <name type="synonym">Marchantia aquatica</name>
    <dbReference type="NCBI Taxonomy" id="3197"/>
    <lineage>
        <taxon>Eukaryota</taxon>
        <taxon>Viridiplantae</taxon>
        <taxon>Streptophyta</taxon>
        <taxon>Embryophyta</taxon>
        <taxon>Marchantiophyta</taxon>
        <taxon>Marchantiopsida</taxon>
        <taxon>Marchantiidae</taxon>
        <taxon>Marchantiales</taxon>
        <taxon>Marchantiaceae</taxon>
        <taxon>Marchantia</taxon>
    </lineage>
</organism>
<feature type="compositionally biased region" description="Basic and acidic residues" evidence="1">
    <location>
        <begin position="50"/>
        <end position="65"/>
    </location>
</feature>
<dbReference type="AlphaFoldDB" id="A0A2R6WJT3"/>
<name>A0A2R6WJT3_MARPO</name>
<reference evidence="3" key="1">
    <citation type="journal article" date="2017" name="Cell">
        <title>Insights into land plant evolution garnered from the Marchantia polymorpha genome.</title>
        <authorList>
            <person name="Bowman J.L."/>
            <person name="Kohchi T."/>
            <person name="Yamato K.T."/>
            <person name="Jenkins J."/>
            <person name="Shu S."/>
            <person name="Ishizaki K."/>
            <person name="Yamaoka S."/>
            <person name="Nishihama R."/>
            <person name="Nakamura Y."/>
            <person name="Berger F."/>
            <person name="Adam C."/>
            <person name="Aki S.S."/>
            <person name="Althoff F."/>
            <person name="Araki T."/>
            <person name="Arteaga-Vazquez M.A."/>
            <person name="Balasubrmanian S."/>
            <person name="Barry K."/>
            <person name="Bauer D."/>
            <person name="Boehm C.R."/>
            <person name="Briginshaw L."/>
            <person name="Caballero-Perez J."/>
            <person name="Catarino B."/>
            <person name="Chen F."/>
            <person name="Chiyoda S."/>
            <person name="Chovatia M."/>
            <person name="Davies K.M."/>
            <person name="Delmans M."/>
            <person name="Demura T."/>
            <person name="Dierschke T."/>
            <person name="Dolan L."/>
            <person name="Dorantes-Acosta A.E."/>
            <person name="Eklund D.M."/>
            <person name="Florent S.N."/>
            <person name="Flores-Sandoval E."/>
            <person name="Fujiyama A."/>
            <person name="Fukuzawa H."/>
            <person name="Galik B."/>
            <person name="Grimanelli D."/>
            <person name="Grimwood J."/>
            <person name="Grossniklaus U."/>
            <person name="Hamada T."/>
            <person name="Haseloff J."/>
            <person name="Hetherington A.J."/>
            <person name="Higo A."/>
            <person name="Hirakawa Y."/>
            <person name="Hundley H.N."/>
            <person name="Ikeda Y."/>
            <person name="Inoue K."/>
            <person name="Inoue S.I."/>
            <person name="Ishida S."/>
            <person name="Jia Q."/>
            <person name="Kakita M."/>
            <person name="Kanazawa T."/>
            <person name="Kawai Y."/>
            <person name="Kawashima T."/>
            <person name="Kennedy M."/>
            <person name="Kinose K."/>
            <person name="Kinoshita T."/>
            <person name="Kohara Y."/>
            <person name="Koide E."/>
            <person name="Komatsu K."/>
            <person name="Kopischke S."/>
            <person name="Kubo M."/>
            <person name="Kyozuka J."/>
            <person name="Lagercrantz U."/>
            <person name="Lin S.S."/>
            <person name="Lindquist E."/>
            <person name="Lipzen A.M."/>
            <person name="Lu C.W."/>
            <person name="De Luna E."/>
            <person name="Martienssen R.A."/>
            <person name="Minamino N."/>
            <person name="Mizutani M."/>
            <person name="Mizutani M."/>
            <person name="Mochizuki N."/>
            <person name="Monte I."/>
            <person name="Mosher R."/>
            <person name="Nagasaki H."/>
            <person name="Nakagami H."/>
            <person name="Naramoto S."/>
            <person name="Nishitani K."/>
            <person name="Ohtani M."/>
            <person name="Okamoto T."/>
            <person name="Okumura M."/>
            <person name="Phillips J."/>
            <person name="Pollak B."/>
            <person name="Reinders A."/>
            <person name="Rovekamp M."/>
            <person name="Sano R."/>
            <person name="Sawa S."/>
            <person name="Schmid M.W."/>
            <person name="Shirakawa M."/>
            <person name="Solano R."/>
            <person name="Spunde A."/>
            <person name="Suetsugu N."/>
            <person name="Sugano S."/>
            <person name="Sugiyama A."/>
            <person name="Sun R."/>
            <person name="Suzuki Y."/>
            <person name="Takenaka M."/>
            <person name="Takezawa D."/>
            <person name="Tomogane H."/>
            <person name="Tsuzuki M."/>
            <person name="Ueda T."/>
            <person name="Umeda M."/>
            <person name="Ward J.M."/>
            <person name="Watanabe Y."/>
            <person name="Yazaki K."/>
            <person name="Yokoyama R."/>
            <person name="Yoshitake Y."/>
            <person name="Yotsui I."/>
            <person name="Zachgo S."/>
            <person name="Schmutz J."/>
        </authorList>
    </citation>
    <scope>NUCLEOTIDE SEQUENCE [LARGE SCALE GENOMIC DNA]</scope>
    <source>
        <strain evidence="3">Tak-1</strain>
    </source>
</reference>
<protein>
    <submittedName>
        <fullName evidence="2">Uncharacterized protein</fullName>
    </submittedName>
</protein>
<proteinExistence type="predicted"/>
<evidence type="ECO:0000313" key="2">
    <source>
        <dbReference type="EMBL" id="PTQ34128.1"/>
    </source>
</evidence>
<sequence length="162" mass="16959">MVTGRGEGAAAQWAGASWPRAAGNGINGGGSSGARARPGTPPQARGHKPQKLERASRPDEAPARDKKLRVQGGALARSPRAARPPPKEVGQAPQQAPPPQAPGPHPSEAASQPASQQAPTRGGWGWGWGWRAGRGERLKGGWRPPPGQIAPELTSSRQRRKR</sequence>
<feature type="compositionally biased region" description="Pro residues" evidence="1">
    <location>
        <begin position="95"/>
        <end position="105"/>
    </location>
</feature>